<dbReference type="Proteomes" id="UP001152797">
    <property type="component" value="Unassembled WGS sequence"/>
</dbReference>
<comment type="caution">
    <text evidence="2">The sequence shown here is derived from an EMBL/GenBank/DDBJ whole genome shotgun (WGS) entry which is preliminary data.</text>
</comment>
<protein>
    <submittedName>
        <fullName evidence="2">Uncharacterized protein</fullName>
    </submittedName>
</protein>
<gene>
    <name evidence="2" type="ORF">C1SCF055_LOCUS14644</name>
</gene>
<reference evidence="3" key="2">
    <citation type="submission" date="2024-04" db="EMBL/GenBank/DDBJ databases">
        <authorList>
            <person name="Chen Y."/>
            <person name="Shah S."/>
            <person name="Dougan E. K."/>
            <person name="Thang M."/>
            <person name="Chan C."/>
        </authorList>
    </citation>
    <scope>NUCLEOTIDE SEQUENCE [LARGE SCALE GENOMIC DNA]</scope>
</reference>
<evidence type="ECO:0000313" key="2">
    <source>
        <dbReference type="EMBL" id="CAI3987363.1"/>
    </source>
</evidence>
<dbReference type="EMBL" id="CAMXCT020001158">
    <property type="protein sequence ID" value="CAL1140738.1"/>
    <property type="molecule type" value="Genomic_DNA"/>
</dbReference>
<dbReference type="EMBL" id="CAMXCT010001158">
    <property type="protein sequence ID" value="CAI3987363.1"/>
    <property type="molecule type" value="Genomic_DNA"/>
</dbReference>
<dbReference type="EMBL" id="CAMXCT030001158">
    <property type="protein sequence ID" value="CAL4774675.1"/>
    <property type="molecule type" value="Genomic_DNA"/>
</dbReference>
<evidence type="ECO:0000256" key="1">
    <source>
        <dbReference type="SAM" id="MobiDB-lite"/>
    </source>
</evidence>
<sequence length="599" mass="66605">MSIEVGNSQDDHQIVLLLNCPSIGVLSAARLSFILTYISNILSDFPLNSVCFLIHPNRAGHQDGRRSAAKKEGSDDEECEKKVKVKEGDDDSDSECDGQRKVKEEMDDMVRKVRFNLETELALPERCLKATVYGKREGFLPGLCILSNNPKNIFRQTKGYKTGVVHGIHMLQRQDMVKPETASPQKSTSLPHMGRAFTDVQEQKQAAGGCDIVLKTLQAFEVPSVKATLMVDMHGYDGWPALATVEEICAKKVSLCASLCLDHSGQDLLSRVSNKVYEACRAGTLALTGFPDFSPLVSALKASSTTGDMTKNFRVTTQRHTTLVILEVLARKWVDNAETRERALAVIESHNKEFNESGQYWLEERRETADDAVPEPPMKKIKLESSSEQDISKLPNVKKLTINNACDLVVAGEKGDNLFLSSRSRNQFFEKRELCSFGSGEWRDGAEASECLSDAEGRWMSFVVNNNSLFILERKGISDHLSKLENLDTAVTLQSLVCDLQDAGEVKVEISHHKKQDDDWASVKPLVFVLDEVPEVPKKSRKRGKTAGSTTTSKNFGAFLSLTKIKSSESTLCVAWRCRLLVCNWFLVTQASQVSKILF</sequence>
<proteinExistence type="predicted"/>
<feature type="region of interest" description="Disordered" evidence="1">
    <location>
        <begin position="60"/>
        <end position="97"/>
    </location>
</feature>
<evidence type="ECO:0000313" key="4">
    <source>
        <dbReference type="Proteomes" id="UP001152797"/>
    </source>
</evidence>
<organism evidence="2">
    <name type="scientific">Cladocopium goreaui</name>
    <dbReference type="NCBI Taxonomy" id="2562237"/>
    <lineage>
        <taxon>Eukaryota</taxon>
        <taxon>Sar</taxon>
        <taxon>Alveolata</taxon>
        <taxon>Dinophyceae</taxon>
        <taxon>Suessiales</taxon>
        <taxon>Symbiodiniaceae</taxon>
        <taxon>Cladocopium</taxon>
    </lineage>
</organism>
<feature type="compositionally biased region" description="Basic and acidic residues" evidence="1">
    <location>
        <begin position="60"/>
        <end position="87"/>
    </location>
</feature>
<evidence type="ECO:0000313" key="3">
    <source>
        <dbReference type="EMBL" id="CAL1140738.1"/>
    </source>
</evidence>
<accession>A0A9P1FT32</accession>
<dbReference type="AlphaFoldDB" id="A0A9P1FT32"/>
<reference evidence="2" key="1">
    <citation type="submission" date="2022-10" db="EMBL/GenBank/DDBJ databases">
        <authorList>
            <person name="Chen Y."/>
            <person name="Dougan E. K."/>
            <person name="Chan C."/>
            <person name="Rhodes N."/>
            <person name="Thang M."/>
        </authorList>
    </citation>
    <scope>NUCLEOTIDE SEQUENCE</scope>
</reference>
<keyword evidence="4" id="KW-1185">Reference proteome</keyword>
<name>A0A9P1FT32_9DINO</name>